<evidence type="ECO:0000313" key="2">
    <source>
        <dbReference type="Proteomes" id="UP000588068"/>
    </source>
</evidence>
<reference evidence="1 2" key="1">
    <citation type="submission" date="2020-08" db="EMBL/GenBank/DDBJ databases">
        <title>Genomic Encyclopedia of Type Strains, Phase IV (KMG-IV): sequencing the most valuable type-strain genomes for metagenomic binning, comparative biology and taxonomic classification.</title>
        <authorList>
            <person name="Goeker M."/>
        </authorList>
    </citation>
    <scope>NUCLEOTIDE SEQUENCE [LARGE SCALE GENOMIC DNA]</scope>
    <source>
        <strain evidence="1 2">DSM 26723</strain>
    </source>
</reference>
<evidence type="ECO:0008006" key="3">
    <source>
        <dbReference type="Google" id="ProtNLM"/>
    </source>
</evidence>
<name>A0A841HTA5_9GAMM</name>
<keyword evidence="2" id="KW-1185">Reference proteome</keyword>
<evidence type="ECO:0000313" key="1">
    <source>
        <dbReference type="EMBL" id="MBB6096003.1"/>
    </source>
</evidence>
<dbReference type="Gene3D" id="3.30.450.20">
    <property type="entry name" value="PAS domain"/>
    <property type="match status" value="1"/>
</dbReference>
<sequence length="189" mass="21527">MSLVTQDRPEHTIDARNRIASANAAWVDLVRDRVPGVTGIEDVIGRPLWDFVEGTQVRQLWEILFERVRAVGAPVFVPMRSDAAAVRRVWDVELHPLPESAIRHVFEPVWSEKRPAVALLDLAYPRNTNELPFCAWCNRIQVRIGAWEEVENAQLTLRIEAAETLPRLKRSVCTNCKQSLLKTFPARVA</sequence>
<protein>
    <recommendedName>
        <fullName evidence="3">PAS domain-containing protein</fullName>
    </recommendedName>
</protein>
<proteinExistence type="predicted"/>
<dbReference type="EMBL" id="JACHHZ010000006">
    <property type="protein sequence ID" value="MBB6096003.1"/>
    <property type="molecule type" value="Genomic_DNA"/>
</dbReference>
<dbReference type="Proteomes" id="UP000588068">
    <property type="component" value="Unassembled WGS sequence"/>
</dbReference>
<dbReference type="RefSeq" id="WP_184335384.1">
    <property type="nucleotide sequence ID" value="NZ_JACHHZ010000006.1"/>
</dbReference>
<organism evidence="1 2">
    <name type="scientific">Povalibacter uvarum</name>
    <dbReference type="NCBI Taxonomy" id="732238"/>
    <lineage>
        <taxon>Bacteria</taxon>
        <taxon>Pseudomonadati</taxon>
        <taxon>Pseudomonadota</taxon>
        <taxon>Gammaproteobacteria</taxon>
        <taxon>Steroidobacterales</taxon>
        <taxon>Steroidobacteraceae</taxon>
        <taxon>Povalibacter</taxon>
    </lineage>
</organism>
<gene>
    <name evidence="1" type="ORF">HNQ60_004894</name>
</gene>
<accession>A0A841HTA5</accession>
<comment type="caution">
    <text evidence="1">The sequence shown here is derived from an EMBL/GenBank/DDBJ whole genome shotgun (WGS) entry which is preliminary data.</text>
</comment>
<dbReference type="AlphaFoldDB" id="A0A841HTA5"/>